<evidence type="ECO:0000313" key="7">
    <source>
        <dbReference type="EMBL" id="VDK40822.1"/>
    </source>
</evidence>
<keyword evidence="8" id="KW-1185">Reference proteome</keyword>
<dbReference type="EMBL" id="UYRT01006610">
    <property type="protein sequence ID" value="VDK40822.1"/>
    <property type="molecule type" value="Genomic_DNA"/>
</dbReference>
<evidence type="ECO:0000313" key="8">
    <source>
        <dbReference type="Proteomes" id="UP000271098"/>
    </source>
</evidence>
<accession>A0A183D4V8</accession>
<dbReference type="OrthoDB" id="10013850at2759"/>
<keyword evidence="3" id="KW-0418">Kinase</keyword>
<reference evidence="9" key="1">
    <citation type="submission" date="2016-06" db="UniProtKB">
        <authorList>
            <consortium name="WormBaseParasite"/>
        </authorList>
    </citation>
    <scope>IDENTIFICATION</scope>
</reference>
<dbReference type="InterPro" id="IPR011009">
    <property type="entry name" value="Kinase-like_dom_sf"/>
</dbReference>
<dbReference type="WBParaSite" id="GPUH_0000375601-mRNA-1">
    <property type="protein sequence ID" value="GPUH_0000375601-mRNA-1"/>
    <property type="gene ID" value="GPUH_0000375601"/>
</dbReference>
<keyword evidence="1" id="KW-0808">Transferase</keyword>
<evidence type="ECO:0000256" key="2">
    <source>
        <dbReference type="ARBA" id="ARBA00022741"/>
    </source>
</evidence>
<evidence type="ECO:0000256" key="1">
    <source>
        <dbReference type="ARBA" id="ARBA00022679"/>
    </source>
</evidence>
<dbReference type="InterPro" id="IPR050538">
    <property type="entry name" value="MAP_kinase_kinase_kinase"/>
</dbReference>
<gene>
    <name evidence="7" type="ORF">GPUH_LOCUS3750</name>
</gene>
<evidence type="ECO:0000256" key="3">
    <source>
        <dbReference type="ARBA" id="ARBA00022777"/>
    </source>
</evidence>
<keyword evidence="2 5" id="KW-0547">Nucleotide-binding</keyword>
<dbReference type="InterPro" id="IPR017441">
    <property type="entry name" value="Protein_kinase_ATP_BS"/>
</dbReference>
<dbReference type="PANTHER" id="PTHR48016:SF56">
    <property type="entry name" value="MAPKK KINASE"/>
    <property type="match status" value="1"/>
</dbReference>
<dbReference type="Proteomes" id="UP000271098">
    <property type="component" value="Unassembled WGS sequence"/>
</dbReference>
<evidence type="ECO:0000256" key="4">
    <source>
        <dbReference type="ARBA" id="ARBA00022840"/>
    </source>
</evidence>
<dbReference type="PANTHER" id="PTHR48016">
    <property type="entry name" value="MAP KINASE KINASE KINASE SSK2-RELATED-RELATED"/>
    <property type="match status" value="1"/>
</dbReference>
<dbReference type="GO" id="GO:0004672">
    <property type="term" value="F:protein kinase activity"/>
    <property type="evidence" value="ECO:0007669"/>
    <property type="project" value="InterPro"/>
</dbReference>
<organism evidence="9">
    <name type="scientific">Gongylonema pulchrum</name>
    <dbReference type="NCBI Taxonomy" id="637853"/>
    <lineage>
        <taxon>Eukaryota</taxon>
        <taxon>Metazoa</taxon>
        <taxon>Ecdysozoa</taxon>
        <taxon>Nematoda</taxon>
        <taxon>Chromadorea</taxon>
        <taxon>Rhabditida</taxon>
        <taxon>Spirurina</taxon>
        <taxon>Spiruromorpha</taxon>
        <taxon>Spiruroidea</taxon>
        <taxon>Gongylonematidae</taxon>
        <taxon>Gongylonema</taxon>
    </lineage>
</organism>
<dbReference type="AlphaFoldDB" id="A0A183D4V8"/>
<keyword evidence="4 5" id="KW-0067">ATP-binding</keyword>
<feature type="binding site" evidence="5">
    <location>
        <position position="48"/>
    </location>
    <ligand>
        <name>ATP</name>
        <dbReference type="ChEBI" id="CHEBI:30616"/>
    </ligand>
</feature>
<feature type="domain" description="Protein kinase" evidence="6">
    <location>
        <begin position="19"/>
        <end position="101"/>
    </location>
</feature>
<dbReference type="InterPro" id="IPR000719">
    <property type="entry name" value="Prot_kinase_dom"/>
</dbReference>
<dbReference type="SUPFAM" id="SSF56112">
    <property type="entry name" value="Protein kinase-like (PK-like)"/>
    <property type="match status" value="1"/>
</dbReference>
<evidence type="ECO:0000313" key="9">
    <source>
        <dbReference type="WBParaSite" id="GPUH_0000375601-mRNA-1"/>
    </source>
</evidence>
<dbReference type="Pfam" id="PF00069">
    <property type="entry name" value="Pkinase"/>
    <property type="match status" value="1"/>
</dbReference>
<evidence type="ECO:0000256" key="5">
    <source>
        <dbReference type="PROSITE-ProRule" id="PRU10141"/>
    </source>
</evidence>
<dbReference type="PROSITE" id="PS50011">
    <property type="entry name" value="PROTEIN_KINASE_DOM"/>
    <property type="match status" value="1"/>
</dbReference>
<dbReference type="Gene3D" id="3.30.200.20">
    <property type="entry name" value="Phosphorylase Kinase, domain 1"/>
    <property type="match status" value="1"/>
</dbReference>
<dbReference type="PROSITE" id="PS00107">
    <property type="entry name" value="PROTEIN_KINASE_ATP"/>
    <property type="match status" value="1"/>
</dbReference>
<reference evidence="7 8" key="2">
    <citation type="submission" date="2018-11" db="EMBL/GenBank/DDBJ databases">
        <authorList>
            <consortium name="Pathogen Informatics"/>
        </authorList>
    </citation>
    <scope>NUCLEOTIDE SEQUENCE [LARGE SCALE GENOMIC DNA]</scope>
</reference>
<evidence type="ECO:0000259" key="6">
    <source>
        <dbReference type="PROSITE" id="PS50011"/>
    </source>
</evidence>
<protein>
    <submittedName>
        <fullName evidence="9">Protein kinase domain-containing protein</fullName>
    </submittedName>
</protein>
<name>A0A183D4V8_9BILA</name>
<proteinExistence type="predicted"/>
<dbReference type="GO" id="GO:0005524">
    <property type="term" value="F:ATP binding"/>
    <property type="evidence" value="ECO:0007669"/>
    <property type="project" value="UniProtKB-UniRule"/>
</dbReference>
<sequence length="101" mass="11086">MDVNSGCGITYTENYVWLQRGTDLLGHGAFGRVHKGRNLKTGEFVAVKTCNSSGGGQLTREIELLRQMDSPFIVRFIATELVRYKALVVLNVPAVLASCEP</sequence>